<dbReference type="PROSITE" id="PS51077">
    <property type="entry name" value="HTH_ICLR"/>
    <property type="match status" value="1"/>
</dbReference>
<protein>
    <recommendedName>
        <fullName evidence="8">IclR family transcriptional regulator</fullName>
    </recommendedName>
</protein>
<evidence type="ECO:0000313" key="6">
    <source>
        <dbReference type="EMBL" id="ALV41903.1"/>
    </source>
</evidence>
<evidence type="ECO:0000256" key="3">
    <source>
        <dbReference type="ARBA" id="ARBA00023163"/>
    </source>
</evidence>
<keyword evidence="3" id="KW-0804">Transcription</keyword>
<dbReference type="RefSeq" id="WP_058931027.1">
    <property type="nucleotide sequence ID" value="NZ_CP013747.1"/>
</dbReference>
<sequence length="270" mass="29711">MATTPKKQQENSGTDRQRDPLARGFEILTLMVETGEQSYGVRELGTQLGVSPSTAHRLLADLEKLGMVRRTQEGGYQLGLEFLRLSWKLMTRFPLRDMANDLLQEMTDRSGESSFLGIYNDQRHEMMFAHTIDSPHPLRYMIPLQKWLPLHSGASGLSILAFLPEETRHEILHGNLTKVTANTIIDPEVLSKRIEAIRNQGYAVSLGERVTGAIALAAPVFGPGREVVGTSGLMIPESRFDSAVESELSDIVKHSAAVLSERMGGGLGAS</sequence>
<dbReference type="Gene3D" id="1.10.10.10">
    <property type="entry name" value="Winged helix-like DNA-binding domain superfamily/Winged helix DNA-binding domain"/>
    <property type="match status" value="1"/>
</dbReference>
<dbReference type="InterPro" id="IPR011991">
    <property type="entry name" value="ArsR-like_HTH"/>
</dbReference>
<proteinExistence type="predicted"/>
<dbReference type="EMBL" id="CP013747">
    <property type="protein sequence ID" value="ALV41903.1"/>
    <property type="molecule type" value="Genomic_DNA"/>
</dbReference>
<evidence type="ECO:0000259" key="5">
    <source>
        <dbReference type="PROSITE" id="PS51078"/>
    </source>
</evidence>
<evidence type="ECO:0000256" key="1">
    <source>
        <dbReference type="ARBA" id="ARBA00023015"/>
    </source>
</evidence>
<dbReference type="Pfam" id="PF09339">
    <property type="entry name" value="HTH_IclR"/>
    <property type="match status" value="1"/>
</dbReference>
<dbReference type="PANTHER" id="PTHR30136">
    <property type="entry name" value="HELIX-TURN-HELIX TRANSCRIPTIONAL REGULATOR, ICLR FAMILY"/>
    <property type="match status" value="1"/>
</dbReference>
<gene>
    <name evidence="6" type="ORF">AU252_12635</name>
</gene>
<dbReference type="SUPFAM" id="SSF46785">
    <property type="entry name" value="Winged helix' DNA-binding domain"/>
    <property type="match status" value="1"/>
</dbReference>
<evidence type="ECO:0000259" key="4">
    <source>
        <dbReference type="PROSITE" id="PS51077"/>
    </source>
</evidence>
<dbReference type="Gene3D" id="3.30.450.40">
    <property type="match status" value="1"/>
</dbReference>
<dbReference type="InterPro" id="IPR029016">
    <property type="entry name" value="GAF-like_dom_sf"/>
</dbReference>
<evidence type="ECO:0000256" key="2">
    <source>
        <dbReference type="ARBA" id="ARBA00023125"/>
    </source>
</evidence>
<dbReference type="PROSITE" id="PS51078">
    <property type="entry name" value="ICLR_ED"/>
    <property type="match status" value="1"/>
</dbReference>
<dbReference type="InterPro" id="IPR036390">
    <property type="entry name" value="WH_DNA-bd_sf"/>
</dbReference>
<dbReference type="InterPro" id="IPR014757">
    <property type="entry name" value="Tscrpt_reg_IclR_C"/>
</dbReference>
<dbReference type="CDD" id="cd00090">
    <property type="entry name" value="HTH_ARSR"/>
    <property type="match status" value="1"/>
</dbReference>
<dbReference type="KEGG" id="psul:AU252_12635"/>
<dbReference type="GO" id="GO:0003700">
    <property type="term" value="F:DNA-binding transcription factor activity"/>
    <property type="evidence" value="ECO:0007669"/>
    <property type="project" value="TreeGrafter"/>
</dbReference>
<dbReference type="InterPro" id="IPR005471">
    <property type="entry name" value="Tscrpt_reg_IclR_N"/>
</dbReference>
<accession>A0A0U3NYF8</accession>
<dbReference type="PANTHER" id="PTHR30136:SF24">
    <property type="entry name" value="HTH-TYPE TRANSCRIPTIONAL REPRESSOR ALLR"/>
    <property type="match status" value="1"/>
</dbReference>
<dbReference type="Pfam" id="PF01614">
    <property type="entry name" value="IclR_C"/>
    <property type="match status" value="1"/>
</dbReference>
<dbReference type="InterPro" id="IPR050707">
    <property type="entry name" value="HTH_MetabolicPath_Reg"/>
</dbReference>
<dbReference type="SMART" id="SM00346">
    <property type="entry name" value="HTH_ICLR"/>
    <property type="match status" value="1"/>
</dbReference>
<evidence type="ECO:0008006" key="8">
    <source>
        <dbReference type="Google" id="ProtNLM"/>
    </source>
</evidence>
<dbReference type="STRING" id="121292.AU252_12635"/>
<feature type="domain" description="HTH iclR-type" evidence="4">
    <location>
        <begin position="18"/>
        <end position="80"/>
    </location>
</feature>
<dbReference type="Proteomes" id="UP000065151">
    <property type="component" value="Chromosome"/>
</dbReference>
<evidence type="ECO:0000313" key="7">
    <source>
        <dbReference type="Proteomes" id="UP000065151"/>
    </source>
</evidence>
<organism evidence="6">
    <name type="scientific">Pseudarthrobacter sulfonivorans</name>
    <dbReference type="NCBI Taxonomy" id="121292"/>
    <lineage>
        <taxon>Bacteria</taxon>
        <taxon>Bacillati</taxon>
        <taxon>Actinomycetota</taxon>
        <taxon>Actinomycetes</taxon>
        <taxon>Micrococcales</taxon>
        <taxon>Micrococcaceae</taxon>
        <taxon>Pseudarthrobacter</taxon>
    </lineage>
</organism>
<feature type="domain" description="IclR-ED" evidence="5">
    <location>
        <begin position="81"/>
        <end position="265"/>
    </location>
</feature>
<dbReference type="InterPro" id="IPR036388">
    <property type="entry name" value="WH-like_DNA-bd_sf"/>
</dbReference>
<dbReference type="AlphaFoldDB" id="A0A0U3NYF8"/>
<dbReference type="SUPFAM" id="SSF55781">
    <property type="entry name" value="GAF domain-like"/>
    <property type="match status" value="1"/>
</dbReference>
<keyword evidence="2" id="KW-0238">DNA-binding</keyword>
<reference evidence="6 7" key="1">
    <citation type="submission" date="2015-12" db="EMBL/GenBank/DDBJ databases">
        <authorList>
            <person name="Shamseldin A."/>
            <person name="Moawad H."/>
            <person name="Abd El-Rahim W.M."/>
            <person name="Sadowsky M.J."/>
        </authorList>
    </citation>
    <scope>NUCLEOTIDE SEQUENCE [LARGE SCALE GENOMIC DNA]</scope>
    <source>
        <strain evidence="6 7">Ar51</strain>
    </source>
</reference>
<name>A0A0U3NYF8_9MICC</name>
<dbReference type="GO" id="GO:0045892">
    <property type="term" value="P:negative regulation of DNA-templated transcription"/>
    <property type="evidence" value="ECO:0007669"/>
    <property type="project" value="TreeGrafter"/>
</dbReference>
<dbReference type="GO" id="GO:0003677">
    <property type="term" value="F:DNA binding"/>
    <property type="evidence" value="ECO:0007669"/>
    <property type="project" value="UniProtKB-KW"/>
</dbReference>
<keyword evidence="1" id="KW-0805">Transcription regulation</keyword>